<evidence type="ECO:0008006" key="4">
    <source>
        <dbReference type="Google" id="ProtNLM"/>
    </source>
</evidence>
<dbReference type="InterPro" id="IPR032710">
    <property type="entry name" value="NTF2-like_dom_sf"/>
</dbReference>
<dbReference type="EMBL" id="BJYR01000014">
    <property type="protein sequence ID" value="GEO00363.1"/>
    <property type="molecule type" value="Genomic_DNA"/>
</dbReference>
<sequence>MQFPLLTTVMMIACAAAPASASPRAQEVPKAVVQGFLDTVRTGRDPDAAARYFAPQVLAHQMTSEGQTTVVRTPQDYAAHIREFLATYGQFSLEVADVIADGDRVFVWWRQHGHHVGPVNGEHPTGAPLTSIAAAVYLVRSGRITEYWILEDRKGLDIQLQRLAEQSPIPTHP</sequence>
<organism evidence="2 3">
    <name type="scientific">Novosphingobium sediminis</name>
    <dbReference type="NCBI Taxonomy" id="707214"/>
    <lineage>
        <taxon>Bacteria</taxon>
        <taxon>Pseudomonadati</taxon>
        <taxon>Pseudomonadota</taxon>
        <taxon>Alphaproteobacteria</taxon>
        <taxon>Sphingomonadales</taxon>
        <taxon>Sphingomonadaceae</taxon>
        <taxon>Novosphingobium</taxon>
    </lineage>
</organism>
<dbReference type="Proteomes" id="UP000321464">
    <property type="component" value="Unassembled WGS sequence"/>
</dbReference>
<dbReference type="PANTHER" id="PTHR38436:SF1">
    <property type="entry name" value="ESTER CYCLASE"/>
    <property type="match status" value="1"/>
</dbReference>
<proteinExistence type="predicted"/>
<protein>
    <recommendedName>
        <fullName evidence="4">Ester cyclase</fullName>
    </recommendedName>
</protein>
<keyword evidence="3" id="KW-1185">Reference proteome</keyword>
<gene>
    <name evidence="2" type="ORF">NSE01_21950</name>
</gene>
<evidence type="ECO:0000313" key="2">
    <source>
        <dbReference type="EMBL" id="GEO00363.1"/>
    </source>
</evidence>
<comment type="caution">
    <text evidence="2">The sequence shown here is derived from an EMBL/GenBank/DDBJ whole genome shotgun (WGS) entry which is preliminary data.</text>
</comment>
<dbReference type="Gene3D" id="3.10.450.50">
    <property type="match status" value="1"/>
</dbReference>
<name>A0A512AKZ2_9SPHN</name>
<evidence type="ECO:0000313" key="3">
    <source>
        <dbReference type="Proteomes" id="UP000321464"/>
    </source>
</evidence>
<feature type="chain" id="PRO_5022239245" description="Ester cyclase" evidence="1">
    <location>
        <begin position="22"/>
        <end position="173"/>
    </location>
</feature>
<dbReference type="InterPro" id="IPR009959">
    <property type="entry name" value="Cyclase_SnoaL-like"/>
</dbReference>
<evidence type="ECO:0000256" key="1">
    <source>
        <dbReference type="SAM" id="SignalP"/>
    </source>
</evidence>
<dbReference type="Pfam" id="PF07366">
    <property type="entry name" value="SnoaL"/>
    <property type="match status" value="1"/>
</dbReference>
<dbReference type="SUPFAM" id="SSF54427">
    <property type="entry name" value="NTF2-like"/>
    <property type="match status" value="1"/>
</dbReference>
<dbReference type="GO" id="GO:0030638">
    <property type="term" value="P:polyketide metabolic process"/>
    <property type="evidence" value="ECO:0007669"/>
    <property type="project" value="InterPro"/>
</dbReference>
<dbReference type="AlphaFoldDB" id="A0A512AKZ2"/>
<feature type="signal peptide" evidence="1">
    <location>
        <begin position="1"/>
        <end position="21"/>
    </location>
</feature>
<dbReference type="PANTHER" id="PTHR38436">
    <property type="entry name" value="POLYKETIDE CYCLASE SNOAL-LIKE DOMAIN"/>
    <property type="match status" value="1"/>
</dbReference>
<keyword evidence="1" id="KW-0732">Signal</keyword>
<accession>A0A512AKZ2</accession>
<dbReference type="RefSeq" id="WP_218033268.1">
    <property type="nucleotide sequence ID" value="NZ_BJYR01000014.1"/>
</dbReference>
<reference evidence="2 3" key="1">
    <citation type="submission" date="2019-07" db="EMBL/GenBank/DDBJ databases">
        <title>Whole genome shotgun sequence of Novosphingobium sediminis NBRC 106119.</title>
        <authorList>
            <person name="Hosoyama A."/>
            <person name="Uohara A."/>
            <person name="Ohji S."/>
            <person name="Ichikawa N."/>
        </authorList>
    </citation>
    <scope>NUCLEOTIDE SEQUENCE [LARGE SCALE GENOMIC DNA]</scope>
    <source>
        <strain evidence="2 3">NBRC 106119</strain>
    </source>
</reference>